<dbReference type="InterPro" id="IPR013249">
    <property type="entry name" value="RNA_pol_sigma70_r4_t2"/>
</dbReference>
<dbReference type="GO" id="GO:0016987">
    <property type="term" value="F:sigma factor activity"/>
    <property type="evidence" value="ECO:0007669"/>
    <property type="project" value="UniProtKB-KW"/>
</dbReference>
<dbReference type="InterPro" id="IPR014284">
    <property type="entry name" value="RNA_pol_sigma-70_dom"/>
</dbReference>
<gene>
    <name evidence="7" type="ORF">FEK29_07805</name>
</gene>
<comment type="caution">
    <text evidence="7">The sequence shown here is derived from an EMBL/GenBank/DDBJ whole genome shotgun (WGS) entry which is preliminary data.</text>
</comment>
<evidence type="ECO:0000313" key="7">
    <source>
        <dbReference type="EMBL" id="TLF45280.1"/>
    </source>
</evidence>
<evidence type="ECO:0000259" key="5">
    <source>
        <dbReference type="Pfam" id="PF04542"/>
    </source>
</evidence>
<feature type="domain" description="RNA polymerase sigma-70 region 2" evidence="5">
    <location>
        <begin position="20"/>
        <end position="87"/>
    </location>
</feature>
<dbReference type="InterPro" id="IPR036388">
    <property type="entry name" value="WH-like_DNA-bd_sf"/>
</dbReference>
<dbReference type="GO" id="GO:0006352">
    <property type="term" value="P:DNA-templated transcription initiation"/>
    <property type="evidence" value="ECO:0007669"/>
    <property type="project" value="InterPro"/>
</dbReference>
<dbReference type="NCBIfam" id="TIGR02937">
    <property type="entry name" value="sigma70-ECF"/>
    <property type="match status" value="1"/>
</dbReference>
<reference evidence="7 8" key="1">
    <citation type="journal article" date="2017" name="Int. J. Syst. Evol. Microbiol.">
        <title>Maripseudobacter aurantiacus gen. nov., sp. nov., a novel member of the family Flavobacteriaceae isolated from a sedimentation basin.</title>
        <authorList>
            <person name="Chen C."/>
            <person name="Su Y."/>
            <person name="Tao T."/>
            <person name="Fu G."/>
            <person name="Zhang C."/>
            <person name="Sun C."/>
            <person name="Zhang X."/>
            <person name="Wu M."/>
        </authorList>
    </citation>
    <scope>NUCLEOTIDE SEQUENCE [LARGE SCALE GENOMIC DNA]</scope>
    <source>
        <strain evidence="8">CDA4</strain>
    </source>
</reference>
<dbReference type="AlphaFoldDB" id="A0A5R8M725"/>
<dbReference type="Pfam" id="PF08281">
    <property type="entry name" value="Sigma70_r4_2"/>
    <property type="match status" value="1"/>
</dbReference>
<evidence type="ECO:0000256" key="2">
    <source>
        <dbReference type="ARBA" id="ARBA00023015"/>
    </source>
</evidence>
<dbReference type="SUPFAM" id="SSF88659">
    <property type="entry name" value="Sigma3 and sigma4 domains of RNA polymerase sigma factors"/>
    <property type="match status" value="1"/>
</dbReference>
<dbReference type="Pfam" id="PF04542">
    <property type="entry name" value="Sigma70_r2"/>
    <property type="match status" value="1"/>
</dbReference>
<dbReference type="RefSeq" id="WP_138257865.1">
    <property type="nucleotide sequence ID" value="NZ_VBUK01000003.1"/>
</dbReference>
<dbReference type="Proteomes" id="UP000308382">
    <property type="component" value="Unassembled WGS sequence"/>
</dbReference>
<proteinExistence type="inferred from homology"/>
<dbReference type="Gene3D" id="1.10.1740.10">
    <property type="match status" value="1"/>
</dbReference>
<keyword evidence="2" id="KW-0805">Transcription regulation</keyword>
<dbReference type="PANTHER" id="PTHR43133:SF51">
    <property type="entry name" value="RNA POLYMERASE SIGMA FACTOR"/>
    <property type="match status" value="1"/>
</dbReference>
<dbReference type="InterPro" id="IPR039425">
    <property type="entry name" value="RNA_pol_sigma-70-like"/>
</dbReference>
<dbReference type="PANTHER" id="PTHR43133">
    <property type="entry name" value="RNA POLYMERASE ECF-TYPE SIGMA FACTO"/>
    <property type="match status" value="1"/>
</dbReference>
<feature type="domain" description="RNA polymerase sigma factor 70 region 4 type 2" evidence="6">
    <location>
        <begin position="121"/>
        <end position="169"/>
    </location>
</feature>
<name>A0A5R8M725_9FLAO</name>
<comment type="similarity">
    <text evidence="1">Belongs to the sigma-70 factor family. ECF subfamily.</text>
</comment>
<keyword evidence="3" id="KW-0731">Sigma factor</keyword>
<evidence type="ECO:0000256" key="1">
    <source>
        <dbReference type="ARBA" id="ARBA00010641"/>
    </source>
</evidence>
<dbReference type="Gene3D" id="1.10.10.10">
    <property type="entry name" value="Winged helix-like DNA-binding domain superfamily/Winged helix DNA-binding domain"/>
    <property type="match status" value="1"/>
</dbReference>
<keyword evidence="8" id="KW-1185">Reference proteome</keyword>
<keyword evidence="4" id="KW-0804">Transcription</keyword>
<organism evidence="7 8">
    <name type="scientific">Maribacter aurantiacus</name>
    <dbReference type="NCBI Taxonomy" id="1882343"/>
    <lineage>
        <taxon>Bacteria</taxon>
        <taxon>Pseudomonadati</taxon>
        <taxon>Bacteroidota</taxon>
        <taxon>Flavobacteriia</taxon>
        <taxon>Flavobacteriales</taxon>
        <taxon>Flavobacteriaceae</taxon>
        <taxon>Maribacter</taxon>
    </lineage>
</organism>
<evidence type="ECO:0000256" key="4">
    <source>
        <dbReference type="ARBA" id="ARBA00023163"/>
    </source>
</evidence>
<dbReference type="SUPFAM" id="SSF88946">
    <property type="entry name" value="Sigma2 domain of RNA polymerase sigma factors"/>
    <property type="match status" value="1"/>
</dbReference>
<accession>A0A5R8M725</accession>
<evidence type="ECO:0000256" key="3">
    <source>
        <dbReference type="ARBA" id="ARBA00023082"/>
    </source>
</evidence>
<dbReference type="InterPro" id="IPR013324">
    <property type="entry name" value="RNA_pol_sigma_r3/r4-like"/>
</dbReference>
<dbReference type="GO" id="GO:0003677">
    <property type="term" value="F:DNA binding"/>
    <property type="evidence" value="ECO:0007669"/>
    <property type="project" value="InterPro"/>
</dbReference>
<dbReference type="EMBL" id="VBUK01000003">
    <property type="protein sequence ID" value="TLF45280.1"/>
    <property type="molecule type" value="Genomic_DNA"/>
</dbReference>
<dbReference type="OrthoDB" id="1027298at2"/>
<evidence type="ECO:0000259" key="6">
    <source>
        <dbReference type="Pfam" id="PF08281"/>
    </source>
</evidence>
<sequence>MDTHYINEVLKGNTHAFGYLIRTYQNKTFGIAISIVKNDEDAKDVVQESFITAYASLSSFRNDAKFSTWLYRIVVNKALQFLKRQKRKEEVSQEIAITENDKTAYNSALEQLNHQDLKLLVKKVLSEIPPREALILQLFYLENQQISEIQTITDFTKANIKVLLHRGRKSFYKKLKKDNITKPY</sequence>
<dbReference type="InterPro" id="IPR013325">
    <property type="entry name" value="RNA_pol_sigma_r2"/>
</dbReference>
<protein>
    <submittedName>
        <fullName evidence="7">RNA polymerase sigma factor</fullName>
    </submittedName>
</protein>
<dbReference type="InterPro" id="IPR007627">
    <property type="entry name" value="RNA_pol_sigma70_r2"/>
</dbReference>
<evidence type="ECO:0000313" key="8">
    <source>
        <dbReference type="Proteomes" id="UP000308382"/>
    </source>
</evidence>